<evidence type="ECO:0000313" key="2">
    <source>
        <dbReference type="EMBL" id="CAA9451455.1"/>
    </source>
</evidence>
<feature type="domain" description="N-acetyltransferase" evidence="1">
    <location>
        <begin position="1"/>
        <end position="33"/>
    </location>
</feature>
<dbReference type="InterPro" id="IPR016181">
    <property type="entry name" value="Acyl_CoA_acyltransferase"/>
</dbReference>
<protein>
    <recommendedName>
        <fullName evidence="1">N-acetyltransferase domain-containing protein</fullName>
    </recommendedName>
</protein>
<proteinExistence type="predicted"/>
<dbReference type="GO" id="GO:0016747">
    <property type="term" value="F:acyltransferase activity, transferring groups other than amino-acyl groups"/>
    <property type="evidence" value="ECO:0007669"/>
    <property type="project" value="InterPro"/>
</dbReference>
<dbReference type="Gene3D" id="3.40.630.30">
    <property type="match status" value="1"/>
</dbReference>
<dbReference type="EMBL" id="CADCUW010000602">
    <property type="protein sequence ID" value="CAA9451455.1"/>
    <property type="molecule type" value="Genomic_DNA"/>
</dbReference>
<name>A0A6J4QTA8_9ACTN</name>
<dbReference type="SUPFAM" id="SSF55729">
    <property type="entry name" value="Acyl-CoA N-acyltransferases (Nat)"/>
    <property type="match status" value="1"/>
</dbReference>
<organism evidence="2">
    <name type="scientific">uncultured Rubrobacteraceae bacterium</name>
    <dbReference type="NCBI Taxonomy" id="349277"/>
    <lineage>
        <taxon>Bacteria</taxon>
        <taxon>Bacillati</taxon>
        <taxon>Actinomycetota</taxon>
        <taxon>Rubrobacteria</taxon>
        <taxon>Rubrobacterales</taxon>
        <taxon>Rubrobacteraceae</taxon>
        <taxon>environmental samples</taxon>
    </lineage>
</organism>
<reference evidence="2" key="1">
    <citation type="submission" date="2020-02" db="EMBL/GenBank/DDBJ databases">
        <authorList>
            <person name="Meier V. D."/>
        </authorList>
    </citation>
    <scope>NUCLEOTIDE SEQUENCE</scope>
    <source>
        <strain evidence="2">AVDCRST_MAG01</strain>
    </source>
</reference>
<dbReference type="Pfam" id="PF13302">
    <property type="entry name" value="Acetyltransf_3"/>
    <property type="match status" value="1"/>
</dbReference>
<gene>
    <name evidence="2" type="ORF">AVDCRST_MAG01-01-4606</name>
</gene>
<dbReference type="InterPro" id="IPR000182">
    <property type="entry name" value="GNAT_dom"/>
</dbReference>
<accession>A0A6J4QTA8</accession>
<sequence length="64" mass="7478">MAYGLETLRLKRIISIIQPENTASRRVAEKTGLTLRGETRWRNSDVVWYALDQPPNQTTQYLRT</sequence>
<evidence type="ECO:0000259" key="1">
    <source>
        <dbReference type="Pfam" id="PF13302"/>
    </source>
</evidence>
<dbReference type="AlphaFoldDB" id="A0A6J4QTA8"/>